<gene>
    <name evidence="1" type="ORF">HKBW3S42_01350</name>
</gene>
<dbReference type="Proteomes" id="UP000568877">
    <property type="component" value="Unassembled WGS sequence"/>
</dbReference>
<sequence length="41" mass="4869">MGPARPYWVCSTLPRGLYSIQGYRALFVFQPVVYRWTLMMI</sequence>
<proteinExistence type="predicted"/>
<organism evidence="1 2">
    <name type="scientific">Candidatus Hakubella thermalkaliphila</name>
    <dbReference type="NCBI Taxonomy" id="2754717"/>
    <lineage>
        <taxon>Bacteria</taxon>
        <taxon>Bacillati</taxon>
        <taxon>Actinomycetota</taxon>
        <taxon>Actinomycetota incertae sedis</taxon>
        <taxon>Candidatus Hakubellales</taxon>
        <taxon>Candidatus Hakubellaceae</taxon>
        <taxon>Candidatus Hakubella</taxon>
    </lineage>
</organism>
<name>A0A6V8PKA1_9ACTN</name>
<comment type="caution">
    <text evidence="1">The sequence shown here is derived from an EMBL/GenBank/DDBJ whole genome shotgun (WGS) entry which is preliminary data.</text>
</comment>
<accession>A0A6V8PKA1</accession>
<dbReference type="EMBL" id="BLSA01000246">
    <property type="protein sequence ID" value="GFP33039.1"/>
    <property type="molecule type" value="Genomic_DNA"/>
</dbReference>
<feature type="non-terminal residue" evidence="1">
    <location>
        <position position="41"/>
    </location>
</feature>
<evidence type="ECO:0000313" key="1">
    <source>
        <dbReference type="EMBL" id="GFP33039.1"/>
    </source>
</evidence>
<reference evidence="1 2" key="1">
    <citation type="journal article" date="2020" name="Front. Microbiol.">
        <title>Single-cell genomics of novel Actinobacteria with the Wood-Ljungdahl pathway discovered in a serpentinizing system.</title>
        <authorList>
            <person name="Merino N."/>
            <person name="Kawai M."/>
            <person name="Boyd E.S."/>
            <person name="Colman D.R."/>
            <person name="McGlynn S.E."/>
            <person name="Nealson K.H."/>
            <person name="Kurokawa K."/>
            <person name="Hongoh Y."/>
        </authorList>
    </citation>
    <scope>NUCLEOTIDE SEQUENCE [LARGE SCALE GENOMIC DNA]</scope>
    <source>
        <strain evidence="1 2">S42</strain>
    </source>
</reference>
<protein>
    <submittedName>
        <fullName evidence="1">Uncharacterized protein</fullName>
    </submittedName>
</protein>
<dbReference type="AlphaFoldDB" id="A0A6V8PKA1"/>
<evidence type="ECO:0000313" key="2">
    <source>
        <dbReference type="Proteomes" id="UP000568877"/>
    </source>
</evidence>